<comment type="caution">
    <text evidence="1">The sequence shown here is derived from an EMBL/GenBank/DDBJ whole genome shotgun (WGS) entry which is preliminary data.</text>
</comment>
<reference evidence="1 2" key="1">
    <citation type="submission" date="2018-06" db="EMBL/GenBank/DDBJ databases">
        <title>Genomic Encyclopedia of Archaeal and Bacterial Type Strains, Phase II (KMG-II): from individual species to whole genera.</title>
        <authorList>
            <person name="Goeker M."/>
        </authorList>
    </citation>
    <scope>NUCLEOTIDE SEQUENCE [LARGE SCALE GENOMIC DNA]</scope>
    <source>
        <strain evidence="1 2">DSM 23446</strain>
    </source>
</reference>
<proteinExistence type="predicted"/>
<dbReference type="AlphaFoldDB" id="A0A327NYL4"/>
<dbReference type="Proteomes" id="UP000249610">
    <property type="component" value="Unassembled WGS sequence"/>
</dbReference>
<organism evidence="1 2">
    <name type="scientific">Algoriphagus yeomjeoni</name>
    <dbReference type="NCBI Taxonomy" id="291403"/>
    <lineage>
        <taxon>Bacteria</taxon>
        <taxon>Pseudomonadati</taxon>
        <taxon>Bacteroidota</taxon>
        <taxon>Cytophagia</taxon>
        <taxon>Cytophagales</taxon>
        <taxon>Cyclobacteriaceae</taxon>
        <taxon>Algoriphagus</taxon>
    </lineage>
</organism>
<name>A0A327NYL4_9BACT</name>
<keyword evidence="2" id="KW-1185">Reference proteome</keyword>
<dbReference type="EMBL" id="QLLK01000022">
    <property type="protein sequence ID" value="RAI83722.1"/>
    <property type="molecule type" value="Genomic_DNA"/>
</dbReference>
<gene>
    <name evidence="1" type="ORF">LV83_04199</name>
</gene>
<evidence type="ECO:0000313" key="1">
    <source>
        <dbReference type="EMBL" id="RAI83722.1"/>
    </source>
</evidence>
<protein>
    <submittedName>
        <fullName evidence="1">Uncharacterized protein</fullName>
    </submittedName>
</protein>
<accession>A0A327NYL4</accession>
<evidence type="ECO:0000313" key="2">
    <source>
        <dbReference type="Proteomes" id="UP000249610"/>
    </source>
</evidence>
<sequence length="263" mass="30549">MAGVTAIFALIVSKLSEIRNLYPNLFPMTSLPKNWITEGLIDFEYKKYQLLAYLQETNKHFNAMKLYPVLAELIDHYRDLNELKSGKKELTSLFPKTLDSIDFQNGKLNYQSMVNEDGIMKELSMITEFALPKITSKIEEGKTIYDFVEGQLEFEPVGIVPIYNQEGYILMSRDKKQDIHAFRYKSSLLHFAGEKFRSISMWLVGVFQRSLVNTLEKIKMELVREIKELPNPATWRIHSQREFPIEETLVPISKRLLLKSVTG</sequence>